<dbReference type="InterPro" id="IPR025187">
    <property type="entry name" value="DUF4112"/>
</dbReference>
<keyword evidence="2" id="KW-0812">Transmembrane</keyword>
<dbReference type="OrthoDB" id="2103474at2759"/>
<evidence type="ECO:0008006" key="5">
    <source>
        <dbReference type="Google" id="ProtNLM"/>
    </source>
</evidence>
<feature type="transmembrane region" description="Helical" evidence="2">
    <location>
        <begin position="124"/>
        <end position="143"/>
    </location>
</feature>
<sequence>MSNVLGNAGKKLFARHVEQYAPQDPLYETYINDKGKEKRRKRALPPGLSKRDAKILKSVQRRAHYLDKGFSLCGLRFGWSFIIGLVPVLGDAADIVINYLLVVRKARQADIPSWLLQRMLFHNAVSAGVGFVPIVGDVILAVYKANSRNAALLEEFLRIRGEEFLRLQGGGTTAPDNGKKLKKTQGVANEDLAPGSGIASGEVISTIPAGARSSSPGVSSTTRKKSFGGFLSRPQETTSGNSGDDRWGAEHDGKK</sequence>
<gene>
    <name evidence="3" type="ORF">H0H81_001780</name>
</gene>
<proteinExistence type="predicted"/>
<dbReference type="PANTHER" id="PTHR35519">
    <property type="entry name" value="MEMBRANE PROTEINS"/>
    <property type="match status" value="1"/>
</dbReference>
<dbReference type="Pfam" id="PF13430">
    <property type="entry name" value="DUF4112"/>
    <property type="match status" value="1"/>
</dbReference>
<keyword evidence="2" id="KW-0472">Membrane</keyword>
<dbReference type="AlphaFoldDB" id="A0A9P7FT38"/>
<organism evidence="3 4">
    <name type="scientific">Sphagnurus paluster</name>
    <dbReference type="NCBI Taxonomy" id="117069"/>
    <lineage>
        <taxon>Eukaryota</taxon>
        <taxon>Fungi</taxon>
        <taxon>Dikarya</taxon>
        <taxon>Basidiomycota</taxon>
        <taxon>Agaricomycotina</taxon>
        <taxon>Agaricomycetes</taxon>
        <taxon>Agaricomycetidae</taxon>
        <taxon>Agaricales</taxon>
        <taxon>Tricholomatineae</taxon>
        <taxon>Lyophyllaceae</taxon>
        <taxon>Sphagnurus</taxon>
    </lineage>
</organism>
<dbReference type="EMBL" id="JABCKI010005781">
    <property type="protein sequence ID" value="KAG5638102.1"/>
    <property type="molecule type" value="Genomic_DNA"/>
</dbReference>
<evidence type="ECO:0000256" key="2">
    <source>
        <dbReference type="SAM" id="Phobius"/>
    </source>
</evidence>
<keyword evidence="2" id="KW-1133">Transmembrane helix</keyword>
<evidence type="ECO:0000313" key="4">
    <source>
        <dbReference type="Proteomes" id="UP000717328"/>
    </source>
</evidence>
<feature type="compositionally biased region" description="Polar residues" evidence="1">
    <location>
        <begin position="212"/>
        <end position="221"/>
    </location>
</feature>
<dbReference type="Proteomes" id="UP000717328">
    <property type="component" value="Unassembled WGS sequence"/>
</dbReference>
<evidence type="ECO:0000313" key="3">
    <source>
        <dbReference type="EMBL" id="KAG5638102.1"/>
    </source>
</evidence>
<feature type="transmembrane region" description="Helical" evidence="2">
    <location>
        <begin position="77"/>
        <end position="103"/>
    </location>
</feature>
<accession>A0A9P7FT38</accession>
<protein>
    <recommendedName>
        <fullName evidence="5">Ph domain-containing protein</fullName>
    </recommendedName>
</protein>
<keyword evidence="4" id="KW-1185">Reference proteome</keyword>
<reference evidence="3" key="1">
    <citation type="submission" date="2021-02" db="EMBL/GenBank/DDBJ databases">
        <authorList>
            <person name="Nieuwenhuis M."/>
            <person name="Van De Peppel L.J.J."/>
        </authorList>
    </citation>
    <scope>NUCLEOTIDE SEQUENCE</scope>
    <source>
        <strain evidence="3">D49</strain>
    </source>
</reference>
<reference evidence="3" key="2">
    <citation type="submission" date="2021-10" db="EMBL/GenBank/DDBJ databases">
        <title>Phylogenomics reveals ancestral predisposition of the termite-cultivated fungus Termitomyces towards a domesticated lifestyle.</title>
        <authorList>
            <person name="Auxier B."/>
            <person name="Grum-Grzhimaylo A."/>
            <person name="Cardenas M.E."/>
            <person name="Lodge J.D."/>
            <person name="Laessoe T."/>
            <person name="Pedersen O."/>
            <person name="Smith M.E."/>
            <person name="Kuyper T.W."/>
            <person name="Franco-Molano E.A."/>
            <person name="Baroni T.J."/>
            <person name="Aanen D.K."/>
        </authorList>
    </citation>
    <scope>NUCLEOTIDE SEQUENCE</scope>
    <source>
        <strain evidence="3">D49</strain>
    </source>
</reference>
<dbReference type="PANTHER" id="PTHR35519:SF2">
    <property type="entry name" value="PH DOMAIN PROTEIN"/>
    <property type="match status" value="1"/>
</dbReference>
<feature type="region of interest" description="Disordered" evidence="1">
    <location>
        <begin position="208"/>
        <end position="255"/>
    </location>
</feature>
<evidence type="ECO:0000256" key="1">
    <source>
        <dbReference type="SAM" id="MobiDB-lite"/>
    </source>
</evidence>
<comment type="caution">
    <text evidence="3">The sequence shown here is derived from an EMBL/GenBank/DDBJ whole genome shotgun (WGS) entry which is preliminary data.</text>
</comment>
<feature type="compositionally biased region" description="Basic and acidic residues" evidence="1">
    <location>
        <begin position="243"/>
        <end position="255"/>
    </location>
</feature>
<name>A0A9P7FT38_9AGAR</name>